<name>A0ABX7LI33_9BACL</name>
<dbReference type="Gene3D" id="3.40.630.30">
    <property type="match status" value="1"/>
</dbReference>
<feature type="domain" description="N-acetyltransferase" evidence="1">
    <location>
        <begin position="1"/>
        <end position="117"/>
    </location>
</feature>
<evidence type="ECO:0000259" key="1">
    <source>
        <dbReference type="PROSITE" id="PS51186"/>
    </source>
</evidence>
<dbReference type="CDD" id="cd04301">
    <property type="entry name" value="NAT_SF"/>
    <property type="match status" value="1"/>
</dbReference>
<dbReference type="Pfam" id="PF13673">
    <property type="entry name" value="Acetyltransf_10"/>
    <property type="match status" value="1"/>
</dbReference>
<organism evidence="2 3">
    <name type="scientific">Paenibacillus tianjinensis</name>
    <dbReference type="NCBI Taxonomy" id="2810347"/>
    <lineage>
        <taxon>Bacteria</taxon>
        <taxon>Bacillati</taxon>
        <taxon>Bacillota</taxon>
        <taxon>Bacilli</taxon>
        <taxon>Bacillales</taxon>
        <taxon>Paenibacillaceae</taxon>
        <taxon>Paenibacillus</taxon>
    </lineage>
</organism>
<dbReference type="InterPro" id="IPR000182">
    <property type="entry name" value="GNAT_dom"/>
</dbReference>
<dbReference type="Proteomes" id="UP000663452">
    <property type="component" value="Chromosome"/>
</dbReference>
<reference evidence="2 3" key="1">
    <citation type="submission" date="2021-02" db="EMBL/GenBank/DDBJ databases">
        <title>Paenibacillus tianjinensis sp. nov.</title>
        <authorList>
            <person name="Liu H."/>
        </authorList>
    </citation>
    <scope>NUCLEOTIDE SEQUENCE [LARGE SCALE GENOMIC DNA]</scope>
    <source>
        <strain evidence="2 3">TB2019</strain>
    </source>
</reference>
<dbReference type="PROSITE" id="PS51186">
    <property type="entry name" value="GNAT"/>
    <property type="match status" value="1"/>
</dbReference>
<dbReference type="SUPFAM" id="SSF55729">
    <property type="entry name" value="Acyl-CoA N-acyltransferases (Nat)"/>
    <property type="match status" value="1"/>
</dbReference>
<accession>A0ABX7LI33</accession>
<proteinExistence type="predicted"/>
<evidence type="ECO:0000313" key="3">
    <source>
        <dbReference type="Proteomes" id="UP000663452"/>
    </source>
</evidence>
<sequence>MWPERELDYVKLEDDDAGAHYGLFEGEQMISVVSLFIDGSEAQFRKFATLESMQGKGYGSKLLHHVLNEAASSGVKRVYCNARSHKASFYQKFGLAVTDRTFTKGGKDYVIMELYFDASGERERNGVEQIND</sequence>
<dbReference type="InterPro" id="IPR016181">
    <property type="entry name" value="Acyl_CoA_acyltransferase"/>
</dbReference>
<gene>
    <name evidence="2" type="ORF">JRJ22_12590</name>
</gene>
<protein>
    <submittedName>
        <fullName evidence="2">GNAT family N-acetyltransferase</fullName>
    </submittedName>
</protein>
<evidence type="ECO:0000313" key="2">
    <source>
        <dbReference type="EMBL" id="QSF47753.1"/>
    </source>
</evidence>
<keyword evidence="3" id="KW-1185">Reference proteome</keyword>
<dbReference type="EMBL" id="CP070969">
    <property type="protein sequence ID" value="QSF47753.1"/>
    <property type="molecule type" value="Genomic_DNA"/>
</dbReference>